<evidence type="ECO:0000256" key="2">
    <source>
        <dbReference type="ARBA" id="ARBA00023125"/>
    </source>
</evidence>
<dbReference type="Proteomes" id="UP001321486">
    <property type="component" value="Chromosome"/>
</dbReference>
<dbReference type="Pfam" id="PF01638">
    <property type="entry name" value="HxlR"/>
    <property type="match status" value="1"/>
</dbReference>
<accession>A0ABN6Y283</accession>
<dbReference type="RefSeq" id="WP_286343176.1">
    <property type="nucleotide sequence ID" value="NZ_AP027732.1"/>
</dbReference>
<dbReference type="InterPro" id="IPR036390">
    <property type="entry name" value="WH_DNA-bd_sf"/>
</dbReference>
<sequence length="124" mass="13807">MSVSFEVTRARPGVSGGKYPADCPTRVVLNHVTSRWGVLILLALEQGSRRWGELHREIEGISEKMLASTLRTFEADGIVHREAQPTIPPRVDYSLTPRGQEIAARLLPLMDWITDNADDIVSGR</sequence>
<keyword evidence="2" id="KW-0238">DNA-binding</keyword>
<keyword evidence="1" id="KW-0805">Transcription regulation</keyword>
<gene>
    <name evidence="5" type="ORF">GCM10025867_23010</name>
</gene>
<dbReference type="SUPFAM" id="SSF46785">
    <property type="entry name" value="Winged helix' DNA-binding domain"/>
    <property type="match status" value="1"/>
</dbReference>
<evidence type="ECO:0000313" key="6">
    <source>
        <dbReference type="Proteomes" id="UP001321486"/>
    </source>
</evidence>
<dbReference type="PANTHER" id="PTHR33204">
    <property type="entry name" value="TRANSCRIPTIONAL REGULATOR, MARR FAMILY"/>
    <property type="match status" value="1"/>
</dbReference>
<evidence type="ECO:0000259" key="4">
    <source>
        <dbReference type="PROSITE" id="PS51118"/>
    </source>
</evidence>
<evidence type="ECO:0000256" key="1">
    <source>
        <dbReference type="ARBA" id="ARBA00023015"/>
    </source>
</evidence>
<organism evidence="5 6">
    <name type="scientific">Frondihabitans sucicola</name>
    <dbReference type="NCBI Taxonomy" id="1268041"/>
    <lineage>
        <taxon>Bacteria</taxon>
        <taxon>Bacillati</taxon>
        <taxon>Actinomycetota</taxon>
        <taxon>Actinomycetes</taxon>
        <taxon>Micrococcales</taxon>
        <taxon>Microbacteriaceae</taxon>
        <taxon>Frondihabitans</taxon>
    </lineage>
</organism>
<feature type="domain" description="HTH hxlR-type" evidence="4">
    <location>
        <begin position="23"/>
        <end position="121"/>
    </location>
</feature>
<dbReference type="Gene3D" id="1.10.10.10">
    <property type="entry name" value="Winged helix-like DNA-binding domain superfamily/Winged helix DNA-binding domain"/>
    <property type="match status" value="1"/>
</dbReference>
<dbReference type="PROSITE" id="PS51118">
    <property type="entry name" value="HTH_HXLR"/>
    <property type="match status" value="1"/>
</dbReference>
<proteinExistence type="predicted"/>
<name>A0ABN6Y283_9MICO</name>
<dbReference type="EMBL" id="AP027732">
    <property type="protein sequence ID" value="BDZ50060.1"/>
    <property type="molecule type" value="Genomic_DNA"/>
</dbReference>
<keyword evidence="3" id="KW-0804">Transcription</keyword>
<reference evidence="6" key="1">
    <citation type="journal article" date="2019" name="Int. J. Syst. Evol. Microbiol.">
        <title>The Global Catalogue of Microorganisms (GCM) 10K type strain sequencing project: providing services to taxonomists for standard genome sequencing and annotation.</title>
        <authorList>
            <consortium name="The Broad Institute Genomics Platform"/>
            <consortium name="The Broad Institute Genome Sequencing Center for Infectious Disease"/>
            <person name="Wu L."/>
            <person name="Ma J."/>
        </authorList>
    </citation>
    <scope>NUCLEOTIDE SEQUENCE [LARGE SCALE GENOMIC DNA]</scope>
    <source>
        <strain evidence="6">NBRC 108728</strain>
    </source>
</reference>
<dbReference type="PANTHER" id="PTHR33204:SF37">
    <property type="entry name" value="HTH-TYPE TRANSCRIPTIONAL REGULATOR YODB"/>
    <property type="match status" value="1"/>
</dbReference>
<dbReference type="InterPro" id="IPR002577">
    <property type="entry name" value="HTH_HxlR"/>
</dbReference>
<dbReference type="InterPro" id="IPR036388">
    <property type="entry name" value="WH-like_DNA-bd_sf"/>
</dbReference>
<evidence type="ECO:0000313" key="5">
    <source>
        <dbReference type="EMBL" id="BDZ50060.1"/>
    </source>
</evidence>
<evidence type="ECO:0000256" key="3">
    <source>
        <dbReference type="ARBA" id="ARBA00023163"/>
    </source>
</evidence>
<keyword evidence="6" id="KW-1185">Reference proteome</keyword>
<protein>
    <recommendedName>
        <fullName evidence="4">HTH hxlR-type domain-containing protein</fullName>
    </recommendedName>
</protein>